<comment type="caution">
    <text evidence="1">The sequence shown here is derived from an EMBL/GenBank/DDBJ whole genome shotgun (WGS) entry which is preliminary data.</text>
</comment>
<evidence type="ECO:0000313" key="1">
    <source>
        <dbReference type="EMBL" id="PIP85563.1"/>
    </source>
</evidence>
<reference evidence="1 2" key="1">
    <citation type="submission" date="2017-09" db="EMBL/GenBank/DDBJ databases">
        <title>Depth-based differentiation of microbial function through sediment-hosted aquifers and enrichment of novel symbionts in the deep terrestrial subsurface.</title>
        <authorList>
            <person name="Probst A.J."/>
            <person name="Ladd B."/>
            <person name="Jarett J.K."/>
            <person name="Geller-Mcgrath D.E."/>
            <person name="Sieber C.M."/>
            <person name="Emerson J.B."/>
            <person name="Anantharaman K."/>
            <person name="Thomas B.C."/>
            <person name="Malmstrom R."/>
            <person name="Stieglmeier M."/>
            <person name="Klingl A."/>
            <person name="Woyke T."/>
            <person name="Ryan C.M."/>
            <person name="Banfield J.F."/>
        </authorList>
    </citation>
    <scope>NUCLEOTIDE SEQUENCE [LARGE SCALE GENOMIC DNA]</scope>
    <source>
        <strain evidence="1">CG22_combo_CG10-13_8_21_14_all_43_12</strain>
    </source>
</reference>
<dbReference type="AlphaFoldDB" id="A0A2H0DTQ6"/>
<dbReference type="Proteomes" id="UP000231136">
    <property type="component" value="Unassembled WGS sequence"/>
</dbReference>
<dbReference type="InterPro" id="IPR027417">
    <property type="entry name" value="P-loop_NTPase"/>
</dbReference>
<accession>A0A2H0DTQ6</accession>
<gene>
    <name evidence="1" type="ORF">COW83_03620</name>
</gene>
<sequence>MKNKQLMPQWLKEIVSRGFKPEITNNDFSDVLFASIKSQDNELEKFPKKLIYTLEGLPGSGKTTALNSLRINKKLELVDQILPYEPVDTQPVEFYLNSDEEKTKRVLASKHKVGLLDRYYVSTLAFYWASDKINNTQRYSRVYDWYCDSIESGKIIKPFCVFYVETPIEISYLRKNRKPDFNSDNPWLNPNFLNYFEEYCHHFYATVEPQTRMYKLDGKKTKAQILGEIKAVIKKNE</sequence>
<name>A0A2H0DTQ6_9BACT</name>
<protein>
    <recommendedName>
        <fullName evidence="3">Thymidylate kinase-like domain-containing protein</fullName>
    </recommendedName>
</protein>
<evidence type="ECO:0000313" key="2">
    <source>
        <dbReference type="Proteomes" id="UP000231136"/>
    </source>
</evidence>
<proteinExistence type="predicted"/>
<dbReference type="EMBL" id="PCTR01000113">
    <property type="protein sequence ID" value="PIP85563.1"/>
    <property type="molecule type" value="Genomic_DNA"/>
</dbReference>
<dbReference type="Gene3D" id="3.40.50.300">
    <property type="entry name" value="P-loop containing nucleotide triphosphate hydrolases"/>
    <property type="match status" value="1"/>
</dbReference>
<organism evidence="1 2">
    <name type="scientific">Candidatus Collierbacteria bacterium CG22_combo_CG10-13_8_21_14_all_43_12</name>
    <dbReference type="NCBI Taxonomy" id="1974537"/>
    <lineage>
        <taxon>Bacteria</taxon>
        <taxon>Candidatus Collieribacteriota</taxon>
    </lineage>
</organism>
<dbReference type="SUPFAM" id="SSF52540">
    <property type="entry name" value="P-loop containing nucleoside triphosphate hydrolases"/>
    <property type="match status" value="1"/>
</dbReference>
<evidence type="ECO:0008006" key="3">
    <source>
        <dbReference type="Google" id="ProtNLM"/>
    </source>
</evidence>